<dbReference type="Pfam" id="PF07715">
    <property type="entry name" value="Plug"/>
    <property type="match status" value="1"/>
</dbReference>
<dbReference type="Pfam" id="PF00593">
    <property type="entry name" value="TonB_dep_Rec_b-barrel"/>
    <property type="match status" value="1"/>
</dbReference>
<dbReference type="Proteomes" id="UP000501602">
    <property type="component" value="Chromosome"/>
</dbReference>
<dbReference type="RefSeq" id="WP_168660455.1">
    <property type="nucleotide sequence ID" value="NZ_CP051180.1"/>
</dbReference>
<sequence length="963" mass="104030">MLNTNTVSKAVRFALIAGATSAAMTTAPVAFAVDGDEVERIEVTGSRIKRVDMEGSSPVAVITAEEIKATGITRIEDFLNDMPQIFAGQSSGIANGATGTATVDLRNLGSTRTLVLINGRRMPSGSPSAGGIGADVNQIPAAFVERIEVLTGGASATYGSDAVAGVVNFVLKDDFEGFQFDYQFSMYQHDNDNGGVQRELDANGFDNPDGSETDGHTRDFSFMLGANTADGRGNVSMYATYRDITAVSQSGRDYSACALFPTDDGEVCGGSSTIPQGRFTDFGTAIGGNSFDLMVQGDEFVDRDGTVYNYGPLNYFQRPDERTTLGAIGKYEINENLELYSEVMFMDDRSVAQIAPSGAFFVTETLNCDNPLMSDQQREAICGANGLTGDDTQNVYIGRRNVEGGPRQDDLRHTSWRGVFGARGMINDDWSYDTFFNYGTVSYVETYRNELSITNIGRALNVVADEEGNAVCQSVVDGSDPNCVPWNIFTEGGVTDEAIDYLVKPLYSRGETESIQVSGIITGDLTNAGVVLPTASDGVAVAFGLEYRNEDLLLEPDTGFTSGDGAGQGGPTAGVEGSFYVKEIFGEMSVPLLQDVTGAESLNFETAYRYSDYSTDQDTNTYKFALDWRPIDDLLVRGSYQRAVRAGNIRDLYRPQTLGLFNMDSDPCSGANPAYTFEQCARTGVTADQYGSIADSPAGQYNSITGGNPDLEPEESDTYSFGVSYSPEFIDGFSVTLDYFDIDVDKAISSVPERYILDKCALDNDQQFCDLINRGTGTGTLWVGDDNIMSTDINIGSLATTGVDFDVNYNFVIGDMGDIKLNVVGTWLDSYEIQSTPDSDVIECVGYWDRSICGAPTPEWRTNFRAAWNTPWDVNVSAALRFIGEVDELDDGDTSIDSQTYFDLQASWYATDNLSFSAGVNNVLDEEPPIIGNAPSGIGNGNTFPGTYDALGRYLFAGVSLKF</sequence>
<dbReference type="InterPro" id="IPR010917">
    <property type="entry name" value="TonB_rcpt_CS"/>
</dbReference>
<dbReference type="Gene3D" id="2.40.170.20">
    <property type="entry name" value="TonB-dependent receptor, beta-barrel domain"/>
    <property type="match status" value="1"/>
</dbReference>
<dbReference type="PROSITE" id="PS52016">
    <property type="entry name" value="TONB_DEPENDENT_REC_3"/>
    <property type="match status" value="1"/>
</dbReference>
<keyword evidence="6 11" id="KW-0798">TonB box</keyword>
<dbReference type="KEGG" id="fes:HER31_10080"/>
<comment type="subcellular location">
    <subcellularLocation>
        <location evidence="1 9">Cell outer membrane</location>
        <topology evidence="1 9">Multi-pass membrane protein</topology>
    </subcellularLocation>
</comment>
<dbReference type="GO" id="GO:0009279">
    <property type="term" value="C:cell outer membrane"/>
    <property type="evidence" value="ECO:0007669"/>
    <property type="project" value="UniProtKB-SubCell"/>
</dbReference>
<evidence type="ECO:0000256" key="10">
    <source>
        <dbReference type="PROSITE-ProRule" id="PRU10144"/>
    </source>
</evidence>
<accession>A0A6H1UDS4</accession>
<organism evidence="16 17">
    <name type="scientific">Ferrimonas lipolytica</name>
    <dbReference type="NCBI Taxonomy" id="2724191"/>
    <lineage>
        <taxon>Bacteria</taxon>
        <taxon>Pseudomonadati</taxon>
        <taxon>Pseudomonadota</taxon>
        <taxon>Gammaproteobacteria</taxon>
        <taxon>Alteromonadales</taxon>
        <taxon>Ferrimonadaceae</taxon>
        <taxon>Ferrimonas</taxon>
    </lineage>
</organism>
<dbReference type="PANTHER" id="PTHR47234">
    <property type="match status" value="1"/>
</dbReference>
<keyword evidence="8 9" id="KW-0998">Cell outer membrane</keyword>
<dbReference type="Gene3D" id="2.170.130.10">
    <property type="entry name" value="TonB-dependent receptor, plug domain"/>
    <property type="match status" value="1"/>
</dbReference>
<dbReference type="EMBL" id="CP051180">
    <property type="protein sequence ID" value="QIZ77194.1"/>
    <property type="molecule type" value="Genomic_DNA"/>
</dbReference>
<keyword evidence="5 13" id="KW-0732">Signal</keyword>
<dbReference type="PROSITE" id="PS01156">
    <property type="entry name" value="TONB_DEPENDENT_REC_2"/>
    <property type="match status" value="1"/>
</dbReference>
<keyword evidence="7 9" id="KW-0472">Membrane</keyword>
<dbReference type="InterPro" id="IPR037066">
    <property type="entry name" value="Plug_dom_sf"/>
</dbReference>
<dbReference type="AlphaFoldDB" id="A0A6H1UDS4"/>
<evidence type="ECO:0000313" key="16">
    <source>
        <dbReference type="EMBL" id="QIZ77194.1"/>
    </source>
</evidence>
<reference evidence="16 17" key="1">
    <citation type="submission" date="2020-04" db="EMBL/GenBank/DDBJ databases">
        <title>Ferrimonas sp. S7 isolated from sea water.</title>
        <authorList>
            <person name="Bae S.S."/>
            <person name="Baek K."/>
        </authorList>
    </citation>
    <scope>NUCLEOTIDE SEQUENCE [LARGE SCALE GENOMIC DNA]</scope>
    <source>
        <strain evidence="16 17">S7</strain>
    </source>
</reference>
<evidence type="ECO:0000256" key="12">
    <source>
        <dbReference type="SAM" id="MobiDB-lite"/>
    </source>
</evidence>
<feature type="domain" description="TonB-dependent receptor plug" evidence="15">
    <location>
        <begin position="54"/>
        <end position="166"/>
    </location>
</feature>
<dbReference type="InterPro" id="IPR039426">
    <property type="entry name" value="TonB-dep_rcpt-like"/>
</dbReference>
<evidence type="ECO:0000256" key="3">
    <source>
        <dbReference type="ARBA" id="ARBA00022452"/>
    </source>
</evidence>
<comment type="similarity">
    <text evidence="9 11">Belongs to the TonB-dependent receptor family.</text>
</comment>
<protein>
    <submittedName>
        <fullName evidence="16">TonB-dependent receptor</fullName>
    </submittedName>
</protein>
<evidence type="ECO:0000256" key="1">
    <source>
        <dbReference type="ARBA" id="ARBA00004571"/>
    </source>
</evidence>
<feature type="domain" description="TonB-dependent receptor-like beta-barrel" evidence="14">
    <location>
        <begin position="392"/>
        <end position="923"/>
    </location>
</feature>
<keyword evidence="4 9" id="KW-0812">Transmembrane</keyword>
<evidence type="ECO:0000256" key="6">
    <source>
        <dbReference type="ARBA" id="ARBA00023077"/>
    </source>
</evidence>
<dbReference type="InterPro" id="IPR000531">
    <property type="entry name" value="Beta-barrel_TonB"/>
</dbReference>
<feature type="signal peptide" evidence="13">
    <location>
        <begin position="1"/>
        <end position="32"/>
    </location>
</feature>
<evidence type="ECO:0000256" key="5">
    <source>
        <dbReference type="ARBA" id="ARBA00022729"/>
    </source>
</evidence>
<dbReference type="SUPFAM" id="SSF56935">
    <property type="entry name" value="Porins"/>
    <property type="match status" value="1"/>
</dbReference>
<evidence type="ECO:0000259" key="15">
    <source>
        <dbReference type="Pfam" id="PF07715"/>
    </source>
</evidence>
<keyword evidence="17" id="KW-1185">Reference proteome</keyword>
<evidence type="ECO:0000256" key="7">
    <source>
        <dbReference type="ARBA" id="ARBA00023136"/>
    </source>
</evidence>
<evidence type="ECO:0000256" key="4">
    <source>
        <dbReference type="ARBA" id="ARBA00022692"/>
    </source>
</evidence>
<evidence type="ECO:0000259" key="14">
    <source>
        <dbReference type="Pfam" id="PF00593"/>
    </source>
</evidence>
<evidence type="ECO:0000313" key="17">
    <source>
        <dbReference type="Proteomes" id="UP000501602"/>
    </source>
</evidence>
<name>A0A6H1UDS4_9GAMM</name>
<dbReference type="PANTHER" id="PTHR47234:SF2">
    <property type="entry name" value="TONB-DEPENDENT RECEPTOR"/>
    <property type="match status" value="1"/>
</dbReference>
<evidence type="ECO:0000256" key="8">
    <source>
        <dbReference type="ARBA" id="ARBA00023237"/>
    </source>
</evidence>
<evidence type="ECO:0000256" key="13">
    <source>
        <dbReference type="SAM" id="SignalP"/>
    </source>
</evidence>
<dbReference type="InterPro" id="IPR036942">
    <property type="entry name" value="Beta-barrel_TonB_sf"/>
</dbReference>
<gene>
    <name evidence="16" type="ORF">HER31_10080</name>
</gene>
<dbReference type="InterPro" id="IPR012910">
    <property type="entry name" value="Plug_dom"/>
</dbReference>
<keyword evidence="16" id="KW-0675">Receptor</keyword>
<feature type="short sequence motif" description="TonB C-terminal box" evidence="10">
    <location>
        <begin position="946"/>
        <end position="963"/>
    </location>
</feature>
<proteinExistence type="inferred from homology"/>
<evidence type="ECO:0000256" key="11">
    <source>
        <dbReference type="RuleBase" id="RU003357"/>
    </source>
</evidence>
<evidence type="ECO:0000256" key="2">
    <source>
        <dbReference type="ARBA" id="ARBA00022448"/>
    </source>
</evidence>
<keyword evidence="3 9" id="KW-1134">Transmembrane beta strand</keyword>
<feature type="chain" id="PRO_5026077024" evidence="13">
    <location>
        <begin position="33"/>
        <end position="963"/>
    </location>
</feature>
<feature type="region of interest" description="Disordered" evidence="12">
    <location>
        <begin position="698"/>
        <end position="717"/>
    </location>
</feature>
<evidence type="ECO:0000256" key="9">
    <source>
        <dbReference type="PROSITE-ProRule" id="PRU01360"/>
    </source>
</evidence>
<keyword evidence="2 9" id="KW-0813">Transport</keyword>